<dbReference type="GO" id="GO:0005743">
    <property type="term" value="C:mitochondrial inner membrane"/>
    <property type="evidence" value="ECO:0007669"/>
    <property type="project" value="TreeGrafter"/>
</dbReference>
<accession>A0A9W8BC16</accession>
<comment type="similarity">
    <text evidence="2 6">Belongs to the OXA1/ALB3/YidC family.</text>
</comment>
<dbReference type="GO" id="GO:0032977">
    <property type="term" value="F:membrane insertase activity"/>
    <property type="evidence" value="ECO:0007669"/>
    <property type="project" value="InterPro"/>
</dbReference>
<comment type="subcellular location">
    <subcellularLocation>
        <location evidence="1 6">Membrane</location>
        <topology evidence="1 6">Multi-pass membrane protein</topology>
    </subcellularLocation>
</comment>
<dbReference type="Proteomes" id="UP001151582">
    <property type="component" value="Unassembled WGS sequence"/>
</dbReference>
<dbReference type="PANTHER" id="PTHR12428:SF65">
    <property type="entry name" value="CYTOCHROME C OXIDASE ASSEMBLY PROTEIN COX18, MITOCHONDRIAL"/>
    <property type="match status" value="1"/>
</dbReference>
<name>A0A9W8BC16_9FUNG</name>
<evidence type="ECO:0000256" key="6">
    <source>
        <dbReference type="RuleBase" id="RU003945"/>
    </source>
</evidence>
<dbReference type="OrthoDB" id="2148490at2759"/>
<proteinExistence type="inferred from homology"/>
<dbReference type="GO" id="GO:0032979">
    <property type="term" value="P:protein insertion into mitochondrial inner membrane from matrix"/>
    <property type="evidence" value="ECO:0007669"/>
    <property type="project" value="TreeGrafter"/>
</dbReference>
<evidence type="ECO:0000259" key="8">
    <source>
        <dbReference type="Pfam" id="PF02096"/>
    </source>
</evidence>
<keyword evidence="3 6" id="KW-0812">Transmembrane</keyword>
<evidence type="ECO:0000256" key="1">
    <source>
        <dbReference type="ARBA" id="ARBA00004141"/>
    </source>
</evidence>
<dbReference type="Pfam" id="PF02096">
    <property type="entry name" value="60KD_IMP"/>
    <property type="match status" value="1"/>
</dbReference>
<evidence type="ECO:0000256" key="5">
    <source>
        <dbReference type="ARBA" id="ARBA00023136"/>
    </source>
</evidence>
<keyword evidence="10" id="KW-1185">Reference proteome</keyword>
<evidence type="ECO:0000256" key="3">
    <source>
        <dbReference type="ARBA" id="ARBA00022692"/>
    </source>
</evidence>
<dbReference type="AlphaFoldDB" id="A0A9W8BC16"/>
<evidence type="ECO:0000256" key="2">
    <source>
        <dbReference type="ARBA" id="ARBA00009877"/>
    </source>
</evidence>
<comment type="caution">
    <text evidence="9">The sequence shown here is derived from an EMBL/GenBank/DDBJ whole genome shotgun (WGS) entry which is preliminary data.</text>
</comment>
<evidence type="ECO:0000313" key="9">
    <source>
        <dbReference type="EMBL" id="KAJ1984994.1"/>
    </source>
</evidence>
<feature type="transmembrane region" description="Helical" evidence="7">
    <location>
        <begin position="243"/>
        <end position="264"/>
    </location>
</feature>
<dbReference type="InterPro" id="IPR001708">
    <property type="entry name" value="YidC/ALB3/OXA1/COX18"/>
</dbReference>
<evidence type="ECO:0000313" key="10">
    <source>
        <dbReference type="Proteomes" id="UP001151582"/>
    </source>
</evidence>
<keyword evidence="5 7" id="KW-0472">Membrane</keyword>
<dbReference type="InterPro" id="IPR028055">
    <property type="entry name" value="YidC/Oxa/ALB_C"/>
</dbReference>
<protein>
    <recommendedName>
        <fullName evidence="8">Membrane insertase YidC/Oxa/ALB C-terminal domain-containing protein</fullName>
    </recommendedName>
</protein>
<evidence type="ECO:0000256" key="7">
    <source>
        <dbReference type="SAM" id="Phobius"/>
    </source>
</evidence>
<evidence type="ECO:0000256" key="4">
    <source>
        <dbReference type="ARBA" id="ARBA00022989"/>
    </source>
</evidence>
<dbReference type="GO" id="GO:0033617">
    <property type="term" value="P:mitochondrial respiratory chain complex IV assembly"/>
    <property type="evidence" value="ECO:0007669"/>
    <property type="project" value="TreeGrafter"/>
</dbReference>
<dbReference type="EMBL" id="JANBQB010000007">
    <property type="protein sequence ID" value="KAJ1984994.1"/>
    <property type="molecule type" value="Genomic_DNA"/>
</dbReference>
<sequence>MRSQAPSPAHDQAIGVATAVSPLATVPVDGAPATIAVTQSALEGLQAGAWDALPGLPWWGALVVGTVLLRLTILPVAVYQQRAIRRQMALQPVVEAWVATLRENLKSHSLSQGWNLDRYRQEVQRHVRRQIDTLYAQHDCRPIFRMVLPLVQVPLFLNTSFTIRRMCGLPLPWFDATDSVPAVPELSQGGALWFSDLLATDPTYALPVLIGAAHLINIQLNLAANRQVVVPPYFLYLINGFRVLSVGMVYVAAQMPVGVCLYWLTSALFSTCQHMCFRLPAVRRALGFYITKLNGS</sequence>
<organism evidence="9 10">
    <name type="scientific">Dimargaris verticillata</name>
    <dbReference type="NCBI Taxonomy" id="2761393"/>
    <lineage>
        <taxon>Eukaryota</taxon>
        <taxon>Fungi</taxon>
        <taxon>Fungi incertae sedis</taxon>
        <taxon>Zoopagomycota</taxon>
        <taxon>Kickxellomycotina</taxon>
        <taxon>Dimargaritomycetes</taxon>
        <taxon>Dimargaritales</taxon>
        <taxon>Dimargaritaceae</taxon>
        <taxon>Dimargaris</taxon>
    </lineage>
</organism>
<dbReference type="CDD" id="cd20069">
    <property type="entry name" value="5TM_Oxa1-like"/>
    <property type="match status" value="1"/>
</dbReference>
<gene>
    <name evidence="9" type="ORF">H4R34_000338</name>
</gene>
<dbReference type="PANTHER" id="PTHR12428">
    <property type="entry name" value="OXA1"/>
    <property type="match status" value="1"/>
</dbReference>
<reference evidence="9" key="1">
    <citation type="submission" date="2022-07" db="EMBL/GenBank/DDBJ databases">
        <title>Phylogenomic reconstructions and comparative analyses of Kickxellomycotina fungi.</title>
        <authorList>
            <person name="Reynolds N.K."/>
            <person name="Stajich J.E."/>
            <person name="Barry K."/>
            <person name="Grigoriev I.V."/>
            <person name="Crous P."/>
            <person name="Smith M.E."/>
        </authorList>
    </citation>
    <scope>NUCLEOTIDE SEQUENCE</scope>
    <source>
        <strain evidence="9">RSA 567</strain>
    </source>
</reference>
<keyword evidence="4 7" id="KW-1133">Transmembrane helix</keyword>
<feature type="transmembrane region" description="Helical" evidence="7">
    <location>
        <begin position="58"/>
        <end position="79"/>
    </location>
</feature>
<feature type="domain" description="Membrane insertase YidC/Oxa/ALB C-terminal" evidence="8">
    <location>
        <begin position="58"/>
        <end position="277"/>
    </location>
</feature>